<dbReference type="Proteomes" id="UP001145114">
    <property type="component" value="Unassembled WGS sequence"/>
</dbReference>
<comment type="caution">
    <text evidence="1">The sequence shown here is derived from an EMBL/GenBank/DDBJ whole genome shotgun (WGS) entry which is preliminary data.</text>
</comment>
<gene>
    <name evidence="1" type="ORF">EV182_000604</name>
</gene>
<proteinExistence type="predicted"/>
<accession>A0ACC1I1W4</accession>
<sequence>MQTGERVELLVLGKGFVGQYVTQYCREMNISCAATTRDGRDGTIQWCLPESPSPSSSLSSAGGVDAGLPQARAVLLTFPIRQVETMDWLVTAYNSRCDSNVRWIYLGSTRAFTRVPSTRRTAPNFEMDPQRLASEERMMKIHNGVVLKEPKHWPRFYKTTESMLCKIRDPTLHLIHGMDVARAVVDCLLTRSEGGQRWLLSDGKVYDMLRIIARYPTDQTRQLLASAAEADPDAVLGAFGTLDIDWILTYGSDPTARQAKLTRRIDPDDFFLEFGFTPAHYYNYT</sequence>
<organism evidence="1 2">
    <name type="scientific">Spiromyces aspiralis</name>
    <dbReference type="NCBI Taxonomy" id="68401"/>
    <lineage>
        <taxon>Eukaryota</taxon>
        <taxon>Fungi</taxon>
        <taxon>Fungi incertae sedis</taxon>
        <taxon>Zoopagomycota</taxon>
        <taxon>Kickxellomycotina</taxon>
        <taxon>Kickxellomycetes</taxon>
        <taxon>Kickxellales</taxon>
        <taxon>Kickxellaceae</taxon>
        <taxon>Spiromyces</taxon>
    </lineage>
</organism>
<evidence type="ECO:0000313" key="1">
    <source>
        <dbReference type="EMBL" id="KAJ1680139.1"/>
    </source>
</evidence>
<reference evidence="1" key="1">
    <citation type="submission" date="2022-06" db="EMBL/GenBank/DDBJ databases">
        <title>Phylogenomic reconstructions and comparative analyses of Kickxellomycotina fungi.</title>
        <authorList>
            <person name="Reynolds N.K."/>
            <person name="Stajich J.E."/>
            <person name="Barry K."/>
            <person name="Grigoriev I.V."/>
            <person name="Crous P."/>
            <person name="Smith M.E."/>
        </authorList>
    </citation>
    <scope>NUCLEOTIDE SEQUENCE</scope>
    <source>
        <strain evidence="1">RSA 2271</strain>
    </source>
</reference>
<keyword evidence="2" id="KW-1185">Reference proteome</keyword>
<name>A0ACC1I1W4_9FUNG</name>
<dbReference type="EMBL" id="JAMZIH010000035">
    <property type="protein sequence ID" value="KAJ1680139.1"/>
    <property type="molecule type" value="Genomic_DNA"/>
</dbReference>
<evidence type="ECO:0000313" key="2">
    <source>
        <dbReference type="Proteomes" id="UP001145114"/>
    </source>
</evidence>
<protein>
    <submittedName>
        <fullName evidence="1">Uncharacterized protein</fullName>
    </submittedName>
</protein>